<dbReference type="AlphaFoldDB" id="A9GJ73"/>
<dbReference type="KEGG" id="scl:sce3206"/>
<evidence type="ECO:0000256" key="1">
    <source>
        <dbReference type="SAM" id="MobiDB-lite"/>
    </source>
</evidence>
<dbReference type="GO" id="GO:0004252">
    <property type="term" value="F:serine-type endopeptidase activity"/>
    <property type="evidence" value="ECO:0007669"/>
    <property type="project" value="InterPro"/>
</dbReference>
<dbReference type="SUPFAM" id="SSF52743">
    <property type="entry name" value="Subtilisin-like"/>
    <property type="match status" value="1"/>
</dbReference>
<dbReference type="InterPro" id="IPR036852">
    <property type="entry name" value="Peptidase_S8/S53_dom_sf"/>
</dbReference>
<dbReference type="HOGENOM" id="CLU_407034_0_0_7"/>
<accession>A9GJ73</accession>
<dbReference type="BioCyc" id="SCEL448385:SCE_RS16440-MONOMER"/>
<evidence type="ECO:0000313" key="3">
    <source>
        <dbReference type="EMBL" id="CAN93365.1"/>
    </source>
</evidence>
<evidence type="ECO:0000259" key="2">
    <source>
        <dbReference type="Pfam" id="PF00082"/>
    </source>
</evidence>
<dbReference type="RefSeq" id="WP_012235837.1">
    <property type="nucleotide sequence ID" value="NC_010162.1"/>
</dbReference>
<feature type="domain" description="Peptidase S8/S53" evidence="2">
    <location>
        <begin position="249"/>
        <end position="472"/>
    </location>
</feature>
<feature type="region of interest" description="Disordered" evidence="1">
    <location>
        <begin position="100"/>
        <end position="122"/>
    </location>
</feature>
<keyword evidence="3" id="KW-0378">Hydrolase</keyword>
<gene>
    <name evidence="3" type="ordered locus">sce3206</name>
</gene>
<dbReference type="STRING" id="448385.sce3206"/>
<sequence length="675" mass="72401">MAETPIRPGHPGYDLSYRFQDAPTPDELREFREAAVAIRTPDEPIEQNETLVARLGTVRLTCISRPTQEQMGRLRPTPVLCERRGTRGDPIGIDTEIWTGRPLAPDHSAGPPPSPAAGADKDLWIPKDGLLQAEKRRGAVYPTLQTLLARIGAIDARPLRHAGVAKVVVAVIDTELTVGPSDKEEFPPPRVGPVEDVYFPRALMSPRLETRGNHGDLMTRVVVDTLAGTHAYVRRIRVPPHASSYLAPTDLAMAVAEAVEPRGGDAEAHPADVVLIPMSSGRWGMPPHLDAMLVEAARTGRGGRGVVIVCSTGRPDDNQDTMPRYSWPSAALGADELGSHPDVLLVGPCDLAGRWLRRYGERLTDEPPDALRLTTGISGRMGPAVDIAAPGVCSVLHERGGLTDESSLASALVAGVAALVLQANPSLTAREVRTVLRQTALIPRDADAPYGPEAAGCSNFGRDGHNFKVGAGMVNALAATLAARDPVCQALLQAAVPAPPPPELDALLADPALLIARWFDHWTLRYTGNHPIAAGYREHRSGLARLLLRSGPLREDLGWVLRHLFAIFTYDGGNRWYSPSVGPQANHGALRRRLRRVTQTLRAEVTGGAGPGDVDREPLAAWAGALDASLEKLSDAALEALLLGAFLGYGVDHGKSDLPPSGVPYRQLERRELGV</sequence>
<dbReference type="EMBL" id="AM746676">
    <property type="protein sequence ID" value="CAN93365.1"/>
    <property type="molecule type" value="Genomic_DNA"/>
</dbReference>
<dbReference type="Proteomes" id="UP000002139">
    <property type="component" value="Chromosome"/>
</dbReference>
<dbReference type="OrthoDB" id="5516833at2"/>
<keyword evidence="4" id="KW-1185">Reference proteome</keyword>
<dbReference type="InterPro" id="IPR000209">
    <property type="entry name" value="Peptidase_S8/S53_dom"/>
</dbReference>
<protein>
    <submittedName>
        <fullName evidence="3">Predicted subtilisin like protease</fullName>
    </submittedName>
</protein>
<keyword evidence="3" id="KW-0645">Protease</keyword>
<dbReference type="CDD" id="cd00306">
    <property type="entry name" value="Peptidases_S8_S53"/>
    <property type="match status" value="1"/>
</dbReference>
<name>A9GJ73_SORC5</name>
<organism evidence="3 4">
    <name type="scientific">Sorangium cellulosum (strain So ce56)</name>
    <name type="common">Polyangium cellulosum (strain So ce56)</name>
    <dbReference type="NCBI Taxonomy" id="448385"/>
    <lineage>
        <taxon>Bacteria</taxon>
        <taxon>Pseudomonadati</taxon>
        <taxon>Myxococcota</taxon>
        <taxon>Polyangia</taxon>
        <taxon>Polyangiales</taxon>
        <taxon>Polyangiaceae</taxon>
        <taxon>Sorangium</taxon>
    </lineage>
</organism>
<dbReference type="GO" id="GO:0006508">
    <property type="term" value="P:proteolysis"/>
    <property type="evidence" value="ECO:0007669"/>
    <property type="project" value="UniProtKB-KW"/>
</dbReference>
<proteinExistence type="predicted"/>
<dbReference type="Pfam" id="PF00082">
    <property type="entry name" value="Peptidase_S8"/>
    <property type="match status" value="1"/>
</dbReference>
<reference evidence="3 4" key="1">
    <citation type="journal article" date="2007" name="Nat. Biotechnol.">
        <title>Complete genome sequence of the myxobacterium Sorangium cellulosum.</title>
        <authorList>
            <person name="Schneiker S."/>
            <person name="Perlova O."/>
            <person name="Kaiser O."/>
            <person name="Gerth K."/>
            <person name="Alici A."/>
            <person name="Altmeyer M.O."/>
            <person name="Bartels D."/>
            <person name="Bekel T."/>
            <person name="Beyer S."/>
            <person name="Bode E."/>
            <person name="Bode H.B."/>
            <person name="Bolten C.J."/>
            <person name="Choudhuri J.V."/>
            <person name="Doss S."/>
            <person name="Elnakady Y.A."/>
            <person name="Frank B."/>
            <person name="Gaigalat L."/>
            <person name="Goesmann A."/>
            <person name="Groeger C."/>
            <person name="Gross F."/>
            <person name="Jelsbak L."/>
            <person name="Jelsbak L."/>
            <person name="Kalinowski J."/>
            <person name="Kegler C."/>
            <person name="Knauber T."/>
            <person name="Konietzny S."/>
            <person name="Kopp M."/>
            <person name="Krause L."/>
            <person name="Krug D."/>
            <person name="Linke B."/>
            <person name="Mahmud T."/>
            <person name="Martinez-Arias R."/>
            <person name="McHardy A.C."/>
            <person name="Merai M."/>
            <person name="Meyer F."/>
            <person name="Mormann S."/>
            <person name="Munoz-Dorado J."/>
            <person name="Perez J."/>
            <person name="Pradella S."/>
            <person name="Rachid S."/>
            <person name="Raddatz G."/>
            <person name="Rosenau F."/>
            <person name="Rueckert C."/>
            <person name="Sasse F."/>
            <person name="Scharfe M."/>
            <person name="Schuster S.C."/>
            <person name="Suen G."/>
            <person name="Treuner-Lange A."/>
            <person name="Velicer G.J."/>
            <person name="Vorholter F.-J."/>
            <person name="Weissman K.J."/>
            <person name="Welch R.D."/>
            <person name="Wenzel S.C."/>
            <person name="Whitworth D.E."/>
            <person name="Wilhelm S."/>
            <person name="Wittmann C."/>
            <person name="Bloecker H."/>
            <person name="Puehler A."/>
            <person name="Mueller R."/>
        </authorList>
    </citation>
    <scope>NUCLEOTIDE SEQUENCE [LARGE SCALE GENOMIC DNA]</scope>
    <source>
        <strain evidence="4">So ce56</strain>
    </source>
</reference>
<evidence type="ECO:0000313" key="4">
    <source>
        <dbReference type="Proteomes" id="UP000002139"/>
    </source>
</evidence>
<dbReference type="eggNOG" id="COG1404">
    <property type="taxonomic scope" value="Bacteria"/>
</dbReference>
<dbReference type="Gene3D" id="3.40.50.200">
    <property type="entry name" value="Peptidase S8/S53 domain"/>
    <property type="match status" value="1"/>
</dbReference>